<evidence type="ECO:0000256" key="1">
    <source>
        <dbReference type="PROSITE-ProRule" id="PRU00703"/>
    </source>
</evidence>
<evidence type="ECO:0000313" key="4">
    <source>
        <dbReference type="Proteomes" id="UP000427906"/>
    </source>
</evidence>
<organism evidence="3 4">
    <name type="scientific">Desulfosarcina alkanivorans</name>
    <dbReference type="NCBI Taxonomy" id="571177"/>
    <lineage>
        <taxon>Bacteria</taxon>
        <taxon>Pseudomonadati</taxon>
        <taxon>Thermodesulfobacteriota</taxon>
        <taxon>Desulfobacteria</taxon>
        <taxon>Desulfobacterales</taxon>
        <taxon>Desulfosarcinaceae</taxon>
        <taxon>Desulfosarcina</taxon>
    </lineage>
</organism>
<dbReference type="InterPro" id="IPR046342">
    <property type="entry name" value="CBS_dom_sf"/>
</dbReference>
<dbReference type="InterPro" id="IPR000644">
    <property type="entry name" value="CBS_dom"/>
</dbReference>
<keyword evidence="4" id="KW-1185">Reference proteome</keyword>
<protein>
    <recommendedName>
        <fullName evidence="2">CBS domain-containing protein</fullName>
    </recommendedName>
</protein>
<dbReference type="EMBL" id="AP021874">
    <property type="protein sequence ID" value="BBO66693.1"/>
    <property type="molecule type" value="Genomic_DNA"/>
</dbReference>
<evidence type="ECO:0000313" key="3">
    <source>
        <dbReference type="EMBL" id="BBO66693.1"/>
    </source>
</evidence>
<accession>A0A5K7YDH7</accession>
<dbReference type="Gene3D" id="3.10.580.10">
    <property type="entry name" value="CBS-domain"/>
    <property type="match status" value="1"/>
</dbReference>
<dbReference type="AlphaFoldDB" id="A0A5K7YDH7"/>
<name>A0A5K7YDH7_9BACT</name>
<evidence type="ECO:0000259" key="2">
    <source>
        <dbReference type="PROSITE" id="PS51371"/>
    </source>
</evidence>
<gene>
    <name evidence="3" type="ORF">DSCA_06230</name>
</gene>
<dbReference type="KEGG" id="dalk:DSCA_06230"/>
<feature type="domain" description="CBS" evidence="2">
    <location>
        <begin position="10"/>
        <end position="78"/>
    </location>
</feature>
<reference evidence="3 4" key="1">
    <citation type="submission" date="2019-11" db="EMBL/GenBank/DDBJ databases">
        <title>Comparative genomics of hydrocarbon-degrading Desulfosarcina strains.</title>
        <authorList>
            <person name="Watanabe M."/>
            <person name="Kojima H."/>
            <person name="Fukui M."/>
        </authorList>
    </citation>
    <scope>NUCLEOTIDE SEQUENCE [LARGE SCALE GENOMIC DNA]</scope>
    <source>
        <strain evidence="3 4">PL12</strain>
    </source>
</reference>
<dbReference type="RefSeq" id="WP_155315029.1">
    <property type="nucleotide sequence ID" value="NZ_AP021874.1"/>
</dbReference>
<dbReference type="OrthoDB" id="5470806at2"/>
<proteinExistence type="predicted"/>
<sequence>MKTKLVKDLMVPLSEYATVSEDATLSDAVAALKRSHADFDQEKFRHRAILIIDADQHVVGKVNMHAILKALEPKYDDMFSDTGPMHMGFTRKYQKAIFESMKLWQDPMDQICQKAAQIKVKTFMATPKESQMIEPDAPLGQAIHQLVLGHHQSLLVTKDDHVVGVLRLTDAVEVVCDAIIACAL</sequence>
<keyword evidence="1" id="KW-0129">CBS domain</keyword>
<dbReference type="PROSITE" id="PS51371">
    <property type="entry name" value="CBS"/>
    <property type="match status" value="1"/>
</dbReference>
<dbReference type="SMART" id="SM00116">
    <property type="entry name" value="CBS"/>
    <property type="match status" value="2"/>
</dbReference>
<dbReference type="Proteomes" id="UP000427906">
    <property type="component" value="Chromosome"/>
</dbReference>
<dbReference type="SUPFAM" id="SSF54631">
    <property type="entry name" value="CBS-domain pair"/>
    <property type="match status" value="1"/>
</dbReference>
<dbReference type="Pfam" id="PF00571">
    <property type="entry name" value="CBS"/>
    <property type="match status" value="2"/>
</dbReference>